<dbReference type="GO" id="GO:0003723">
    <property type="term" value="F:RNA binding"/>
    <property type="evidence" value="ECO:0007669"/>
    <property type="project" value="UniProtKB-UniRule"/>
</dbReference>
<keyword evidence="6 11" id="KW-0255">Endonuclease</keyword>
<dbReference type="OrthoDB" id="430326at2759"/>
<evidence type="ECO:0000256" key="1">
    <source>
        <dbReference type="ARBA" id="ARBA00001936"/>
    </source>
</evidence>
<organism evidence="14">
    <name type="scientific">Spodoptera frugiperda</name>
    <name type="common">Fall armyworm</name>
    <dbReference type="NCBI Taxonomy" id="7108"/>
    <lineage>
        <taxon>Eukaryota</taxon>
        <taxon>Metazoa</taxon>
        <taxon>Ecdysozoa</taxon>
        <taxon>Arthropoda</taxon>
        <taxon>Hexapoda</taxon>
        <taxon>Insecta</taxon>
        <taxon>Pterygota</taxon>
        <taxon>Neoptera</taxon>
        <taxon>Endopterygota</taxon>
        <taxon>Lepidoptera</taxon>
        <taxon>Glossata</taxon>
        <taxon>Ditrysia</taxon>
        <taxon>Noctuoidea</taxon>
        <taxon>Noctuidae</taxon>
        <taxon>Amphipyrinae</taxon>
        <taxon>Spodoptera</taxon>
    </lineage>
</organism>
<dbReference type="SUPFAM" id="SSF142877">
    <property type="entry name" value="EndoU-like"/>
    <property type="match status" value="2"/>
</dbReference>
<evidence type="ECO:0000256" key="3">
    <source>
        <dbReference type="ARBA" id="ARBA00011245"/>
    </source>
</evidence>
<comment type="similarity">
    <text evidence="2 11">Belongs to the ENDOU family.</text>
</comment>
<dbReference type="GO" id="GO:0016829">
    <property type="term" value="F:lyase activity"/>
    <property type="evidence" value="ECO:0007669"/>
    <property type="project" value="UniProtKB-KW"/>
</dbReference>
<evidence type="ECO:0000256" key="7">
    <source>
        <dbReference type="ARBA" id="ARBA00022801"/>
    </source>
</evidence>
<dbReference type="InterPro" id="IPR039787">
    <property type="entry name" value="ENDOU"/>
</dbReference>
<evidence type="ECO:0000256" key="8">
    <source>
        <dbReference type="ARBA" id="ARBA00022884"/>
    </source>
</evidence>
<sequence>MKIALLLLVCLAASRADDFGQAAGQIFNSILPNLISNSVTGQQGNTATNTLQQIGTVVGGVVDYAKKKSYEDLLRQVQDSTTDEDILRVSEEMFNADINNALPYIQVNLQGQTSALSKDDKAPSTGENHPMTSPALGKARGSVRLLLTKNHPVPSPAFRPGAPVNPELRLLSVPENVWNGPTIRPFVALFDNYHKNVIRPEFVTPNEETEQVTFINTILATGPVRSLMNFLVSKGLTQMNEYNEQVQLLKKIWFTKYARHWTGLCKCSCAFENIFMAELKSNDVLGNPDRSKEFLSLAVLARKLEAKRFVREGGISTMKRWRFADSLHSWLFFAKREQDRKANYLGYIDKLDLSGKGMILKQHSVLSDTKDAPEVTMFVGTSPELELSLYTLCFMARPDRPCRLRYNNVNFSIQTKTLKSENVLLIDTAYPFY</sequence>
<evidence type="ECO:0000256" key="2">
    <source>
        <dbReference type="ARBA" id="ARBA00010168"/>
    </source>
</evidence>
<evidence type="ECO:0000256" key="5">
    <source>
        <dbReference type="ARBA" id="ARBA00022723"/>
    </source>
</evidence>
<keyword evidence="9 11" id="KW-0464">Manganese</keyword>
<keyword evidence="8 11" id="KW-0694">RNA-binding</keyword>
<dbReference type="AlphaFoldDB" id="A0A2H1V3N0"/>
<keyword evidence="4 11" id="KW-0540">Nuclease</keyword>
<keyword evidence="11" id="KW-0732">Signal</keyword>
<evidence type="ECO:0000256" key="9">
    <source>
        <dbReference type="ARBA" id="ARBA00023211"/>
    </source>
</evidence>
<reference evidence="14" key="1">
    <citation type="submission" date="2016-07" db="EMBL/GenBank/DDBJ databases">
        <authorList>
            <person name="Bretaudeau A."/>
        </authorList>
    </citation>
    <scope>NUCLEOTIDE SEQUENCE</scope>
    <source>
        <strain evidence="14">Rice</strain>
        <tissue evidence="14">Whole body</tissue>
    </source>
</reference>
<name>A0A2H1V3N0_SPOFR</name>
<evidence type="ECO:0000256" key="4">
    <source>
        <dbReference type="ARBA" id="ARBA00022722"/>
    </source>
</evidence>
<evidence type="ECO:0000256" key="12">
    <source>
        <dbReference type="SAM" id="MobiDB-lite"/>
    </source>
</evidence>
<protein>
    <submittedName>
        <fullName evidence="14">SFRICE_000090</fullName>
    </submittedName>
</protein>
<dbReference type="PANTHER" id="PTHR12439:SF42">
    <property type="entry name" value="ENDORIBONUCLEASE-RELATED"/>
    <property type="match status" value="1"/>
</dbReference>
<comment type="cofactor">
    <cofactor evidence="1 11">
        <name>Mn(2+)</name>
        <dbReference type="ChEBI" id="CHEBI:29035"/>
    </cofactor>
</comment>
<evidence type="ECO:0000259" key="13">
    <source>
        <dbReference type="PROSITE" id="PS51959"/>
    </source>
</evidence>
<dbReference type="GO" id="GO:0016787">
    <property type="term" value="F:hydrolase activity"/>
    <property type="evidence" value="ECO:0007669"/>
    <property type="project" value="UniProtKB-KW"/>
</dbReference>
<evidence type="ECO:0000256" key="6">
    <source>
        <dbReference type="ARBA" id="ARBA00022759"/>
    </source>
</evidence>
<dbReference type="PROSITE" id="PS51959">
    <property type="entry name" value="ENDOU"/>
    <property type="match status" value="1"/>
</dbReference>
<feature type="domain" description="EndoU" evidence="13">
    <location>
        <begin position="82"/>
        <end position="433"/>
    </location>
</feature>
<feature type="region of interest" description="Disordered" evidence="12">
    <location>
        <begin position="113"/>
        <end position="136"/>
    </location>
</feature>
<dbReference type="Pfam" id="PF09412">
    <property type="entry name" value="XendoU"/>
    <property type="match status" value="2"/>
</dbReference>
<dbReference type="InterPro" id="IPR037227">
    <property type="entry name" value="EndoU-like"/>
</dbReference>
<feature type="signal peptide" evidence="11">
    <location>
        <begin position="1"/>
        <end position="16"/>
    </location>
</feature>
<comment type="subunit">
    <text evidence="3 11">Monomer.</text>
</comment>
<feature type="chain" id="PRO_5026376499" evidence="11">
    <location>
        <begin position="17"/>
        <end position="433"/>
    </location>
</feature>
<dbReference type="GO" id="GO:0046872">
    <property type="term" value="F:metal ion binding"/>
    <property type="evidence" value="ECO:0007669"/>
    <property type="project" value="UniProtKB-UniRule"/>
</dbReference>
<dbReference type="PANTHER" id="PTHR12439">
    <property type="entry name" value="PLACENTAL PROTEIN 11-RELATED"/>
    <property type="match status" value="1"/>
</dbReference>
<dbReference type="InterPro" id="IPR018998">
    <property type="entry name" value="EndoU_C"/>
</dbReference>
<keyword evidence="7 11" id="KW-0378">Hydrolase</keyword>
<accession>A0A2H1V3N0</accession>
<keyword evidence="5 11" id="KW-0479">Metal-binding</keyword>
<dbReference type="GO" id="GO:0004521">
    <property type="term" value="F:RNA endonuclease activity"/>
    <property type="evidence" value="ECO:0007669"/>
    <property type="project" value="UniProtKB-UniRule"/>
</dbReference>
<evidence type="ECO:0000313" key="14">
    <source>
        <dbReference type="EMBL" id="SOQ34972.1"/>
    </source>
</evidence>
<dbReference type="CDD" id="cd21159">
    <property type="entry name" value="XendoU"/>
    <property type="match status" value="1"/>
</dbReference>
<evidence type="ECO:0000256" key="11">
    <source>
        <dbReference type="RuleBase" id="RU367085"/>
    </source>
</evidence>
<dbReference type="EMBL" id="ODYU01000355">
    <property type="protein sequence ID" value="SOQ34972.1"/>
    <property type="molecule type" value="Genomic_DNA"/>
</dbReference>
<proteinExistence type="inferred from homology"/>
<gene>
    <name evidence="14" type="ORF">SFRICE_000090</name>
</gene>
<evidence type="ECO:0000256" key="10">
    <source>
        <dbReference type="ARBA" id="ARBA00023239"/>
    </source>
</evidence>
<keyword evidence="10" id="KW-0456">Lyase</keyword>